<protein>
    <submittedName>
        <fullName evidence="1">Uncharacterized protein</fullName>
    </submittedName>
</protein>
<dbReference type="Proteomes" id="UP000326950">
    <property type="component" value="Unassembled WGS sequence"/>
</dbReference>
<accession>A0A5N6V2F0</accession>
<reference evidence="1 2" key="1">
    <citation type="submission" date="2019-04" db="EMBL/GenBank/DDBJ databases">
        <title>Friends and foes A comparative genomics study of 23 Aspergillus species from section Flavi.</title>
        <authorList>
            <consortium name="DOE Joint Genome Institute"/>
            <person name="Kjaerbolling I."/>
            <person name="Vesth T."/>
            <person name="Frisvad J.C."/>
            <person name="Nybo J.L."/>
            <person name="Theobald S."/>
            <person name="Kildgaard S."/>
            <person name="Isbrandt T."/>
            <person name="Kuo A."/>
            <person name="Sato A."/>
            <person name="Lyhne E.K."/>
            <person name="Kogle M.E."/>
            <person name="Wiebenga A."/>
            <person name="Kun R.S."/>
            <person name="Lubbers R.J."/>
            <person name="Makela M.R."/>
            <person name="Barry K."/>
            <person name="Chovatia M."/>
            <person name="Clum A."/>
            <person name="Daum C."/>
            <person name="Haridas S."/>
            <person name="He G."/>
            <person name="LaButti K."/>
            <person name="Lipzen A."/>
            <person name="Mondo S."/>
            <person name="Riley R."/>
            <person name="Salamov A."/>
            <person name="Simmons B.A."/>
            <person name="Magnuson J.K."/>
            <person name="Henrissat B."/>
            <person name="Mortensen U.H."/>
            <person name="Larsen T.O."/>
            <person name="Devries R.P."/>
            <person name="Grigoriev I.V."/>
            <person name="Machida M."/>
            <person name="Baker S.E."/>
            <person name="Andersen M.R."/>
        </authorList>
    </citation>
    <scope>NUCLEOTIDE SEQUENCE [LARGE SCALE GENOMIC DNA]</scope>
    <source>
        <strain evidence="1 2">CBS 117626</strain>
    </source>
</reference>
<gene>
    <name evidence="1" type="ORF">BDV40DRAFT_120535</name>
</gene>
<dbReference type="EMBL" id="ML738610">
    <property type="protein sequence ID" value="KAE8164221.1"/>
    <property type="molecule type" value="Genomic_DNA"/>
</dbReference>
<proteinExistence type="predicted"/>
<organism evidence="1 2">
    <name type="scientific">Aspergillus tamarii</name>
    <dbReference type="NCBI Taxonomy" id="41984"/>
    <lineage>
        <taxon>Eukaryota</taxon>
        <taxon>Fungi</taxon>
        <taxon>Dikarya</taxon>
        <taxon>Ascomycota</taxon>
        <taxon>Pezizomycotina</taxon>
        <taxon>Eurotiomycetes</taxon>
        <taxon>Eurotiomycetidae</taxon>
        <taxon>Eurotiales</taxon>
        <taxon>Aspergillaceae</taxon>
        <taxon>Aspergillus</taxon>
        <taxon>Aspergillus subgen. Circumdati</taxon>
    </lineage>
</organism>
<keyword evidence="2" id="KW-1185">Reference proteome</keyword>
<sequence>MVGGYAWRSSARKVKEPIHCEIMTGETPIPLFRLQCEKVIMNCTGERSRTQIEDRKFTPHGDPAVSRRTLWTLLWPSSTQGGPLFIAQGSETRIEEKYEECISQSFHLDSGSVPCHLTLTPKILLFGWDARDERTRNFAISHLETGEMMRHNR</sequence>
<evidence type="ECO:0000313" key="2">
    <source>
        <dbReference type="Proteomes" id="UP000326950"/>
    </source>
</evidence>
<evidence type="ECO:0000313" key="1">
    <source>
        <dbReference type="EMBL" id="KAE8164221.1"/>
    </source>
</evidence>
<name>A0A5N6V2F0_ASPTM</name>
<dbReference type="AlphaFoldDB" id="A0A5N6V2F0"/>